<dbReference type="AlphaFoldDB" id="A0A1V9D771"/>
<evidence type="ECO:0000313" key="2">
    <source>
        <dbReference type="Proteomes" id="UP000192769"/>
    </source>
</evidence>
<protein>
    <submittedName>
        <fullName evidence="1">Uncharacterized protein</fullName>
    </submittedName>
</protein>
<organism evidence="1 2">
    <name type="scientific">Pantoea latae</name>
    <dbReference type="NCBI Taxonomy" id="1964541"/>
    <lineage>
        <taxon>Bacteria</taxon>
        <taxon>Pseudomonadati</taxon>
        <taxon>Pseudomonadota</taxon>
        <taxon>Gammaproteobacteria</taxon>
        <taxon>Enterobacterales</taxon>
        <taxon>Erwiniaceae</taxon>
        <taxon>Pantoea</taxon>
    </lineage>
</organism>
<comment type="caution">
    <text evidence="1">The sequence shown here is derived from an EMBL/GenBank/DDBJ whole genome shotgun (WGS) entry which is preliminary data.</text>
</comment>
<accession>A0A1V9D771</accession>
<gene>
    <name evidence="1" type="ORF">B2J69_23400</name>
</gene>
<proteinExistence type="predicted"/>
<sequence>MPHRFLWSDGRAILVVIFQNRRSHFAQNDNALQPFSVDRFAVLSYQSGRKHFAHHGITIVLKSHLIAWLHLCGAVDDDKPAGV</sequence>
<reference evidence="1 2" key="1">
    <citation type="submission" date="2017-02" db="EMBL/GenBank/DDBJ databases">
        <title>Whole genome shotgun sequence of Pantoea agglomerans strain AS1 isolated from a cycad, Zamia floridana in Central Florida, USA.</title>
        <authorList>
            <person name="Lata P."/>
            <person name="Govindarajan S."/>
            <person name="Qi F."/>
            <person name="Li J.-L."/>
            <person name="Maurya S.K."/>
            <person name="Sahoo M.K."/>
        </authorList>
    </citation>
    <scope>NUCLEOTIDE SEQUENCE [LARGE SCALE GENOMIC DNA]</scope>
    <source>
        <strain evidence="1 2">AS1</strain>
    </source>
</reference>
<dbReference type="Proteomes" id="UP000192769">
    <property type="component" value="Unassembled WGS sequence"/>
</dbReference>
<name>A0A1V9D771_9GAMM</name>
<evidence type="ECO:0000313" key="1">
    <source>
        <dbReference type="EMBL" id="OQP29524.1"/>
    </source>
</evidence>
<keyword evidence="2" id="KW-1185">Reference proteome</keyword>
<dbReference type="EMBL" id="MWUE01000057">
    <property type="protein sequence ID" value="OQP29524.1"/>
    <property type="molecule type" value="Genomic_DNA"/>
</dbReference>